<keyword evidence="1" id="KW-0732">Signal</keyword>
<reference evidence="3 4" key="1">
    <citation type="journal article" date="2023" name="Microbiol. Resour. Announc.">
        <title>Complete Genome Sequence of Imperialibacter roseus strain P4T.</title>
        <authorList>
            <person name="Tizabi D.R."/>
            <person name="Bachvaroff T."/>
            <person name="Hill R.T."/>
        </authorList>
    </citation>
    <scope>NUCLEOTIDE SEQUENCE [LARGE SCALE GENOMIC DNA]</scope>
    <source>
        <strain evidence="3 4">P4T</strain>
    </source>
</reference>
<dbReference type="Gene3D" id="2.60.120.560">
    <property type="entry name" value="Exo-inulinase, domain 1"/>
    <property type="match status" value="1"/>
</dbReference>
<name>A0ABZ0IUK2_9BACT</name>
<dbReference type="InterPro" id="IPR010496">
    <property type="entry name" value="AL/BT2_dom"/>
</dbReference>
<dbReference type="Pfam" id="PF06439">
    <property type="entry name" value="3keto-disac_hyd"/>
    <property type="match status" value="1"/>
</dbReference>
<protein>
    <submittedName>
        <fullName evidence="3">DUF1080 domain-containing protein</fullName>
    </submittedName>
</protein>
<keyword evidence="4" id="KW-1185">Reference proteome</keyword>
<sequence>MNNLKHTAPIIICLAVLCNCSSPQKQAEQTTKEVQQPEWQQLFNGKDLTGWIPKISGHPVDDNFGNTFRVEDGLLTVAYDQYDSFRYQYGHLFYKDKFSKYIIATEYRFVGEQATGGEGWAERNSGIMVNGQDPTTMTVEQDFPISIEVQLLGGLGVGERPTANLCTPGTHVFLGDTLFTDHCINSTSPTFNGEQWVRVEALVLGDSLIRHYVNGINVLEYTRPQVGGGVVSGFDPAAKHDGMPLTEGWISLQSESHPIQFRKVELMNLEAMEVPEGYRK</sequence>
<feature type="signal peptide" evidence="1">
    <location>
        <begin position="1"/>
        <end position="27"/>
    </location>
</feature>
<dbReference type="EMBL" id="CP136051">
    <property type="protein sequence ID" value="WOK08079.1"/>
    <property type="molecule type" value="Genomic_DNA"/>
</dbReference>
<dbReference type="RefSeq" id="WP_317490725.1">
    <property type="nucleotide sequence ID" value="NZ_CP136051.1"/>
</dbReference>
<evidence type="ECO:0000313" key="4">
    <source>
        <dbReference type="Proteomes" id="UP001302349"/>
    </source>
</evidence>
<accession>A0ABZ0IUK2</accession>
<feature type="chain" id="PRO_5047549847" evidence="1">
    <location>
        <begin position="28"/>
        <end position="280"/>
    </location>
</feature>
<organism evidence="3 4">
    <name type="scientific">Imperialibacter roseus</name>
    <dbReference type="NCBI Taxonomy" id="1324217"/>
    <lineage>
        <taxon>Bacteria</taxon>
        <taxon>Pseudomonadati</taxon>
        <taxon>Bacteroidota</taxon>
        <taxon>Cytophagia</taxon>
        <taxon>Cytophagales</taxon>
        <taxon>Flammeovirgaceae</taxon>
        <taxon>Imperialibacter</taxon>
    </lineage>
</organism>
<feature type="domain" description="3-keto-alpha-glucoside-1,2-lyase/3-keto-2-hydroxy-glucal hydratase" evidence="2">
    <location>
        <begin position="38"/>
        <end position="266"/>
    </location>
</feature>
<evidence type="ECO:0000256" key="1">
    <source>
        <dbReference type="SAM" id="SignalP"/>
    </source>
</evidence>
<proteinExistence type="predicted"/>
<dbReference type="Proteomes" id="UP001302349">
    <property type="component" value="Chromosome"/>
</dbReference>
<gene>
    <name evidence="3" type="ORF">RT717_05460</name>
</gene>
<evidence type="ECO:0000259" key="2">
    <source>
        <dbReference type="Pfam" id="PF06439"/>
    </source>
</evidence>
<evidence type="ECO:0000313" key="3">
    <source>
        <dbReference type="EMBL" id="WOK08079.1"/>
    </source>
</evidence>